<dbReference type="EMBL" id="FQTV01000004">
    <property type="protein sequence ID" value="SHF01108.1"/>
    <property type="molecule type" value="Genomic_DNA"/>
</dbReference>
<organism evidence="1 2">
    <name type="scientific">Bacteroides luti</name>
    <dbReference type="NCBI Taxonomy" id="1297750"/>
    <lineage>
        <taxon>Bacteria</taxon>
        <taxon>Pseudomonadati</taxon>
        <taxon>Bacteroidota</taxon>
        <taxon>Bacteroidia</taxon>
        <taxon>Bacteroidales</taxon>
        <taxon>Bacteroidaceae</taxon>
        <taxon>Bacteroides</taxon>
    </lineage>
</organism>
<dbReference type="InterPro" id="IPR007838">
    <property type="entry name" value="Cell_div_ZapA-like"/>
</dbReference>
<evidence type="ECO:0000313" key="1">
    <source>
        <dbReference type="EMBL" id="SHF01108.1"/>
    </source>
</evidence>
<keyword evidence="1" id="KW-0132">Cell division</keyword>
<name>A0A1M4Y5X0_9BACE</name>
<dbReference type="GO" id="GO:0051301">
    <property type="term" value="P:cell division"/>
    <property type="evidence" value="ECO:0007669"/>
    <property type="project" value="UniProtKB-KW"/>
</dbReference>
<dbReference type="Proteomes" id="UP000184509">
    <property type="component" value="Unassembled WGS sequence"/>
</dbReference>
<dbReference type="AlphaFoldDB" id="A0A1M4Y5X0"/>
<dbReference type="RefSeq" id="WP_073400034.1">
    <property type="nucleotide sequence ID" value="NZ_FQTV01000004.1"/>
</dbReference>
<reference evidence="1 2" key="1">
    <citation type="submission" date="2016-11" db="EMBL/GenBank/DDBJ databases">
        <authorList>
            <person name="Jaros S."/>
            <person name="Januszkiewicz K."/>
            <person name="Wedrychowicz H."/>
        </authorList>
    </citation>
    <scope>NUCLEOTIDE SEQUENCE [LARGE SCALE GENOMIC DNA]</scope>
    <source>
        <strain evidence="1 2">DSM 26991</strain>
    </source>
</reference>
<dbReference type="InterPro" id="IPR036192">
    <property type="entry name" value="Cell_div_ZapA-like_sf"/>
</dbReference>
<sequence length="104" mass="12156">MNDKIKINLQIADESFTMTINRDEEELFRKAAKQVNDRMNVYRSMYKPSGIPGAKVYGPKDFLAMVAFDFACNNLKLEEKNDTSPFTNKIEELTQELEEHFRNE</sequence>
<dbReference type="SUPFAM" id="SSF102829">
    <property type="entry name" value="Cell division protein ZapA-like"/>
    <property type="match status" value="1"/>
</dbReference>
<accession>A0A1M4Y5X0</accession>
<dbReference type="Pfam" id="PF05164">
    <property type="entry name" value="ZapA"/>
    <property type="match status" value="1"/>
</dbReference>
<keyword evidence="2" id="KW-1185">Reference proteome</keyword>
<gene>
    <name evidence="1" type="ORF">SAMN05444405_104224</name>
</gene>
<protein>
    <submittedName>
        <fullName evidence="1">Cell division protein ZapA</fullName>
    </submittedName>
</protein>
<proteinExistence type="predicted"/>
<dbReference type="STRING" id="1297750.SAMN05444405_104224"/>
<evidence type="ECO:0000313" key="2">
    <source>
        <dbReference type="Proteomes" id="UP000184509"/>
    </source>
</evidence>
<keyword evidence="1" id="KW-0131">Cell cycle</keyword>
<dbReference type="OrthoDB" id="1495773at2"/>